<accession>A0A3B4F6L1</accession>
<dbReference type="InterPro" id="IPR004020">
    <property type="entry name" value="DAPIN"/>
</dbReference>
<dbReference type="Ensembl" id="ENSPNYT00000006384.1">
    <property type="protein sequence ID" value="ENSPNYP00000006225.1"/>
    <property type="gene ID" value="ENSPNYG00000004801.1"/>
</dbReference>
<protein>
    <submittedName>
        <fullName evidence="2">Si:dkey-84h14.4</fullName>
    </submittedName>
</protein>
<dbReference type="Pfam" id="PF02758">
    <property type="entry name" value="PYRIN"/>
    <property type="match status" value="1"/>
</dbReference>
<dbReference type="AlphaFoldDB" id="A0A3B4F6L1"/>
<dbReference type="STRING" id="303518.ENSPNYP00000006225"/>
<feature type="domain" description="Pyrin" evidence="1">
    <location>
        <begin position="1"/>
        <end position="88"/>
    </location>
</feature>
<dbReference type="GeneTree" id="ENSGT01030000235024"/>
<sequence>QVKKLLKDYRDELNESDLRSFQWYLVLNETKGQQTIKTSHLENATREKTVDKLVQVYGQDDAVKVTIDNFSSIKRNDLAKKLTEGKMP</sequence>
<organism evidence="2">
    <name type="scientific">Pundamilia nyererei</name>
    <dbReference type="NCBI Taxonomy" id="303518"/>
    <lineage>
        <taxon>Eukaryota</taxon>
        <taxon>Metazoa</taxon>
        <taxon>Chordata</taxon>
        <taxon>Craniata</taxon>
        <taxon>Vertebrata</taxon>
        <taxon>Euteleostomi</taxon>
        <taxon>Actinopterygii</taxon>
        <taxon>Neopterygii</taxon>
        <taxon>Teleostei</taxon>
        <taxon>Neoteleostei</taxon>
        <taxon>Acanthomorphata</taxon>
        <taxon>Ovalentaria</taxon>
        <taxon>Cichlomorphae</taxon>
        <taxon>Cichliformes</taxon>
        <taxon>Cichlidae</taxon>
        <taxon>African cichlids</taxon>
        <taxon>Pseudocrenilabrinae</taxon>
        <taxon>Haplochromini</taxon>
        <taxon>Pundamilia</taxon>
    </lineage>
</organism>
<evidence type="ECO:0000259" key="1">
    <source>
        <dbReference type="PROSITE" id="PS50824"/>
    </source>
</evidence>
<dbReference type="SUPFAM" id="SSF47986">
    <property type="entry name" value="DEATH domain"/>
    <property type="match status" value="1"/>
</dbReference>
<evidence type="ECO:0000313" key="2">
    <source>
        <dbReference type="Ensembl" id="ENSPNYP00000006225.1"/>
    </source>
</evidence>
<name>A0A3B4F6L1_9CICH</name>
<dbReference type="InterPro" id="IPR011029">
    <property type="entry name" value="DEATH-like_dom_sf"/>
</dbReference>
<dbReference type="SMART" id="SM01289">
    <property type="entry name" value="PYRIN"/>
    <property type="match status" value="1"/>
</dbReference>
<proteinExistence type="predicted"/>
<dbReference type="Gene3D" id="1.10.533.10">
    <property type="entry name" value="Death Domain, Fas"/>
    <property type="match status" value="1"/>
</dbReference>
<dbReference type="PROSITE" id="PS50824">
    <property type="entry name" value="DAPIN"/>
    <property type="match status" value="1"/>
</dbReference>
<reference evidence="2" key="1">
    <citation type="submission" date="2023-09" db="UniProtKB">
        <authorList>
            <consortium name="Ensembl"/>
        </authorList>
    </citation>
    <scope>IDENTIFICATION</scope>
</reference>